<sequence length="113" mass="13042">METKKYTLDSSIQEVKHKGRLPIIFNEDKPRISFCKLKLIPLKSVTLSRIEEMQKEALEKMEEYERKIKEEQNESNKSSEIVVEPTTKDTLPIDEQPPSSSKQGTTDVWSASD</sequence>
<evidence type="ECO:0000313" key="1">
    <source>
        <dbReference type="Proteomes" id="UP000095286"/>
    </source>
</evidence>
<protein>
    <submittedName>
        <fullName evidence="2">BBSome-interacting protein 1</fullName>
    </submittedName>
</protein>
<organism evidence="1 2">
    <name type="scientific">Rhabditophanes sp. KR3021</name>
    <dbReference type="NCBI Taxonomy" id="114890"/>
    <lineage>
        <taxon>Eukaryota</taxon>
        <taxon>Metazoa</taxon>
        <taxon>Ecdysozoa</taxon>
        <taxon>Nematoda</taxon>
        <taxon>Chromadorea</taxon>
        <taxon>Rhabditida</taxon>
        <taxon>Tylenchina</taxon>
        <taxon>Panagrolaimomorpha</taxon>
        <taxon>Strongyloidoidea</taxon>
        <taxon>Alloionematidae</taxon>
        <taxon>Rhabditophanes</taxon>
    </lineage>
</organism>
<accession>A0AC35TFS0</accession>
<dbReference type="Proteomes" id="UP000095286">
    <property type="component" value="Unplaced"/>
</dbReference>
<proteinExistence type="predicted"/>
<reference evidence="2" key="1">
    <citation type="submission" date="2016-11" db="UniProtKB">
        <authorList>
            <consortium name="WormBaseParasite"/>
        </authorList>
    </citation>
    <scope>IDENTIFICATION</scope>
    <source>
        <strain evidence="2">KR3021</strain>
    </source>
</reference>
<evidence type="ECO:0000313" key="2">
    <source>
        <dbReference type="WBParaSite" id="RSKR_0000007850.1"/>
    </source>
</evidence>
<dbReference type="WBParaSite" id="RSKR_0000007850.1">
    <property type="protein sequence ID" value="RSKR_0000007850.1"/>
    <property type="gene ID" value="RSKR_0000007850"/>
</dbReference>
<name>A0AC35TFS0_9BILA</name>